<dbReference type="Gene3D" id="2.60.40.1730">
    <property type="entry name" value="tricorn interacting facor f3 domain"/>
    <property type="match status" value="1"/>
</dbReference>
<evidence type="ECO:0000313" key="1">
    <source>
        <dbReference type="EMBL" id="TMM31962.1"/>
    </source>
</evidence>
<dbReference type="AlphaFoldDB" id="A0A5S3NA40"/>
<accession>A0A5S3NA40</accession>
<dbReference type="SUPFAM" id="SSF55486">
    <property type="entry name" value="Metalloproteases ('zincins'), catalytic domain"/>
    <property type="match status" value="1"/>
</dbReference>
<dbReference type="InterPro" id="IPR042097">
    <property type="entry name" value="Aminopeptidase_N-like_N_sf"/>
</dbReference>
<dbReference type="OrthoDB" id="9813075at2"/>
<evidence type="ECO:0000313" key="2">
    <source>
        <dbReference type="Proteomes" id="UP000307140"/>
    </source>
</evidence>
<dbReference type="RefSeq" id="WP_138534175.1">
    <property type="nucleotide sequence ID" value="NZ_VANR01000001.1"/>
</dbReference>
<organism evidence="1 2">
    <name type="scientific">Polaribacter aestuariivivens</name>
    <dbReference type="NCBI Taxonomy" id="2304626"/>
    <lineage>
        <taxon>Bacteria</taxon>
        <taxon>Pseudomonadati</taxon>
        <taxon>Bacteroidota</taxon>
        <taxon>Flavobacteriia</taxon>
        <taxon>Flavobacteriales</taxon>
        <taxon>Flavobacteriaceae</taxon>
    </lineage>
</organism>
<dbReference type="Gene3D" id="1.10.390.10">
    <property type="entry name" value="Neutral Protease Domain 2"/>
    <property type="match status" value="1"/>
</dbReference>
<reference evidence="1 2" key="1">
    <citation type="submission" date="2019-05" db="EMBL/GenBank/DDBJ databases">
        <title>Polaribacter aestuariivivens sp. nov., isolated from a tidal flat.</title>
        <authorList>
            <person name="Yoon J.-H."/>
        </authorList>
    </citation>
    <scope>NUCLEOTIDE SEQUENCE [LARGE SCALE GENOMIC DNA]</scope>
    <source>
        <strain evidence="1 2">DBTF-3</strain>
    </source>
</reference>
<proteinExistence type="predicted"/>
<comment type="caution">
    <text evidence="1">The sequence shown here is derived from an EMBL/GenBank/DDBJ whole genome shotgun (WGS) entry which is preliminary data.</text>
</comment>
<dbReference type="EMBL" id="VANR01000001">
    <property type="protein sequence ID" value="TMM31962.1"/>
    <property type="molecule type" value="Genomic_DNA"/>
</dbReference>
<sequence length="936" mass="110379">MKKSYYISFLLFIVTTITFSQQNEIQINATLNSEKNTLQIQQEILYFNNSNTELNSIFLHNWANSFKDRETPLSKRFIEDFRKDLYFANEKDIGYSKIKNISINFNNSIYKELENRPDILEVYLENPLKPKENVRIKITYIVKIPNAKFTGYGKNNNGYHLRYWYITPAIYKSDWQIMSNLNLDDLFEDVTTFDIKITTPSNLTLVSSLKQDLVKKQPSFEYHLYGKNKKDVILNIEKKSNFKNFNTDSHNIVTDVLEDDINDDLTKDILNREIKFLKNFLGDFPLDKVIIDKTTQGKNPVYGLTQLPDFLSPYSDIFKYDLKMFKAISKRYLEQTLLINQRTDYWLIDGLQNYLMLEYVNRFYPEIKLLGKVSNSWFLKRFNISKLNFNEKYPLIYQFTARKFLDQSLTTSADSLSNFNRKIVSKYKSGLGFTYLNGFLGEGILDKSIYNFYQQNKLNITSTKDFQETLSTNTEKDINWFFKDYLHTNKKIDYTIDDVKEEKDSLKVIIKNKRNITAPVAFYGIKNKEIKLKKWLTNIDSTKTIAVAKDEFDQLVLNYENIYPEYNTLDNWYNTEKKFFNKPFKFTLIKDVKAPNYNQLFYQPNVGYNFYDGLILGMKFHNKPLIKRNLEFRIAPAYALKSQMINGSFSILYNQFFEETSIYKISYGIAGNTLQYAPDLSYSSLNPFVDIQFKRKSLRDATSEFITAKLVSIDKEVAPTAIKTDQDSYSVLSLSYNYINPDIIKELRYNFSTEFSKDFSKAAVDFRYRKLTSSDTQLDFRVFAGTFIHNNSEGDYFSFGLDRANDYLFQLNYYGRSEDSGIFSQQFIITEGGFKSVLPTRFANQYMLSLNSSIGLWRWIEFYNDVAFLKNRKEPLFFGYENGIRFNFIHNIFEIYFPLYSNNGWEISQEAYPQKIRFTFTGDLGAIFNFFRRGFF</sequence>
<name>A0A5S3NA40_9FLAO</name>
<protein>
    <submittedName>
        <fullName evidence="1">M1 family metallopeptidase</fullName>
    </submittedName>
</protein>
<dbReference type="InterPro" id="IPR027268">
    <property type="entry name" value="Peptidase_M4/M1_CTD_sf"/>
</dbReference>
<keyword evidence="2" id="KW-1185">Reference proteome</keyword>
<dbReference type="Proteomes" id="UP000307140">
    <property type="component" value="Unassembled WGS sequence"/>
</dbReference>
<gene>
    <name evidence="1" type="ORF">FDT66_00415</name>
</gene>